<name>A0A1V9ZAG7_9STRA</name>
<keyword evidence="2" id="KW-1185">Reference proteome</keyword>
<dbReference type="OrthoDB" id="45637at2759"/>
<accession>A0A1V9ZAG7</accession>
<comment type="caution">
    <text evidence="1">The sequence shown here is derived from an EMBL/GenBank/DDBJ whole genome shotgun (WGS) entry which is preliminary data.</text>
</comment>
<dbReference type="AlphaFoldDB" id="A0A1V9ZAG7"/>
<evidence type="ECO:0000313" key="2">
    <source>
        <dbReference type="Proteomes" id="UP000243217"/>
    </source>
</evidence>
<dbReference type="EMBL" id="JNBS01002153">
    <property type="protein sequence ID" value="OQR94986.1"/>
    <property type="molecule type" value="Genomic_DNA"/>
</dbReference>
<gene>
    <name evidence="1" type="ORF">THRCLA_08046</name>
</gene>
<dbReference type="Proteomes" id="UP000243217">
    <property type="component" value="Unassembled WGS sequence"/>
</dbReference>
<organism evidence="1 2">
    <name type="scientific">Thraustotheca clavata</name>
    <dbReference type="NCBI Taxonomy" id="74557"/>
    <lineage>
        <taxon>Eukaryota</taxon>
        <taxon>Sar</taxon>
        <taxon>Stramenopiles</taxon>
        <taxon>Oomycota</taxon>
        <taxon>Saprolegniomycetes</taxon>
        <taxon>Saprolegniales</taxon>
        <taxon>Achlyaceae</taxon>
        <taxon>Thraustotheca</taxon>
    </lineage>
</organism>
<sequence length="325" mass="36437">MSSVPAWTRTNNNLVEWDDGFHPSASASAGKIVLNQPKTTPGLFRIIENAVPDSLADSLYASAVAAKLWGVYIPTLDVKNNNLQAYPASKDEAERHTLALLAIRAFLYDSNAISTADWEDTHGVVVWVITSSVNDTVNYHMDYAEMFRYQTNITYPPKYGATLHVSPLNTSATTIMKGGDFYANSKGLAHYKEHGYKEAFAPLPSQEQMEKDKSYLIAPYKYKRGVIMDGNFPHGSFPVTELPQNTHRVVVGFNLFNWEIGPHAQEYPEHSSKFNKYVKVAQAACKKEPLTLEAIKKSPQQAAFLRYLLRKAKEKNLIQNNQFVA</sequence>
<proteinExistence type="predicted"/>
<protein>
    <submittedName>
        <fullName evidence="1">Uncharacterized protein</fullName>
    </submittedName>
</protein>
<evidence type="ECO:0000313" key="1">
    <source>
        <dbReference type="EMBL" id="OQR94986.1"/>
    </source>
</evidence>
<reference evidence="1 2" key="1">
    <citation type="journal article" date="2014" name="Genome Biol. Evol.">
        <title>The secreted proteins of Achlya hypogyna and Thraustotheca clavata identify the ancestral oomycete secretome and reveal gene acquisitions by horizontal gene transfer.</title>
        <authorList>
            <person name="Misner I."/>
            <person name="Blouin N."/>
            <person name="Leonard G."/>
            <person name="Richards T.A."/>
            <person name="Lane C.E."/>
        </authorList>
    </citation>
    <scope>NUCLEOTIDE SEQUENCE [LARGE SCALE GENOMIC DNA]</scope>
    <source>
        <strain evidence="1 2">ATCC 34112</strain>
    </source>
</reference>